<dbReference type="PROSITE" id="PS51257">
    <property type="entry name" value="PROKAR_LIPOPROTEIN"/>
    <property type="match status" value="1"/>
</dbReference>
<keyword evidence="4" id="KW-1185">Reference proteome</keyword>
<evidence type="ECO:0000256" key="1">
    <source>
        <dbReference type="ARBA" id="ARBA00022729"/>
    </source>
</evidence>
<dbReference type="SUPFAM" id="SSF53850">
    <property type="entry name" value="Periplasmic binding protein-like II"/>
    <property type="match status" value="1"/>
</dbReference>
<reference evidence="3 4" key="1">
    <citation type="submission" date="2019-03" db="EMBL/GenBank/DDBJ databases">
        <title>This is whole genome sequence of Paenibacillus sp MS74 strain.</title>
        <authorList>
            <person name="Trinh H.N."/>
        </authorList>
    </citation>
    <scope>NUCLEOTIDE SEQUENCE [LARGE SCALE GENOMIC DNA]</scope>
    <source>
        <strain evidence="3 4">MS74</strain>
    </source>
</reference>
<dbReference type="Gene3D" id="3.40.190.10">
    <property type="entry name" value="Periplasmic binding protein-like II"/>
    <property type="match status" value="2"/>
</dbReference>
<evidence type="ECO:0000313" key="4">
    <source>
        <dbReference type="Proteomes" id="UP000295636"/>
    </source>
</evidence>
<comment type="caution">
    <text evidence="3">The sequence shown here is derived from an EMBL/GenBank/DDBJ whole genome shotgun (WGS) entry which is preliminary data.</text>
</comment>
<evidence type="ECO:0000256" key="2">
    <source>
        <dbReference type="SAM" id="SignalP"/>
    </source>
</evidence>
<feature type="signal peptide" evidence="2">
    <location>
        <begin position="1"/>
        <end position="33"/>
    </location>
</feature>
<dbReference type="Proteomes" id="UP000295636">
    <property type="component" value="Unassembled WGS sequence"/>
</dbReference>
<dbReference type="EMBL" id="SMRT01000011">
    <property type="protein sequence ID" value="TDF95209.1"/>
    <property type="molecule type" value="Genomic_DNA"/>
</dbReference>
<keyword evidence="1 2" id="KW-0732">Signal</keyword>
<dbReference type="PANTHER" id="PTHR43649:SF33">
    <property type="entry name" value="POLYGALACTURONAN_RHAMNOGALACTURONAN-BINDING PROTEIN YTCQ"/>
    <property type="match status" value="1"/>
</dbReference>
<dbReference type="OrthoDB" id="1988587at2"/>
<dbReference type="InterPro" id="IPR050490">
    <property type="entry name" value="Bact_solute-bd_prot1"/>
</dbReference>
<feature type="chain" id="PRO_5038598686" evidence="2">
    <location>
        <begin position="34"/>
        <end position="505"/>
    </location>
</feature>
<gene>
    <name evidence="3" type="ORF">E1757_22070</name>
</gene>
<proteinExistence type="predicted"/>
<organism evidence="3 4">
    <name type="scientific">Paenibacillus piri</name>
    <dbReference type="NCBI Taxonomy" id="2547395"/>
    <lineage>
        <taxon>Bacteria</taxon>
        <taxon>Bacillati</taxon>
        <taxon>Bacillota</taxon>
        <taxon>Bacilli</taxon>
        <taxon>Bacillales</taxon>
        <taxon>Paenibacillaceae</taxon>
        <taxon>Paenibacillus</taxon>
    </lineage>
</organism>
<protein>
    <submittedName>
        <fullName evidence="3">Extracellular solute-binding protein</fullName>
    </submittedName>
</protein>
<name>A0A4R5KI72_9BACL</name>
<accession>A0A4R5KI72</accession>
<dbReference type="PANTHER" id="PTHR43649">
    <property type="entry name" value="ARABINOSE-BINDING PROTEIN-RELATED"/>
    <property type="match status" value="1"/>
</dbReference>
<dbReference type="RefSeq" id="WP_133232142.1">
    <property type="nucleotide sequence ID" value="NZ_SMRT01000011.1"/>
</dbReference>
<sequence length="505" mass="57593">MRKGRMYNKKKMLFMASINITLAMLVAACGALGGVTQETPMQEKAAKADQKPLDLKVMSFLYFQVPDMKNAAWAEIQKRLNVNLTVDWVPKSDYNSKLDIVLASGDLPDIIDSEENYLPALSAAKQGLFWDLGPFLGDYKDYPNLKKIVPEWGKYFKIDGKLYTLPLTRPKFNVIPQIRKDWLDQLGLPMPKTMDEFSAALKQVVKNNMAGNGNTIGMEFNDYYSRAFGTNDPVYNSEGGLVYPFLTQNYTDFVAWYRDRYADGVLPKEFSVMKTSQLQDMFTSGTSATYVWNIYHAWTATDAIKKHQQPNANVDSLIMKGSKGYALELTVGSGGYIFISKKVPEEKVKQILKLFDKSASPDMLDLLTTGIEGVHYTTKDGVKTLTDIGKKEINTDLYQFLPIADDRWLKVRHPQASKEWNEAKIKEMEPVDSIAQVPLNKVLFSDTWLKVWSKYSDEWTAMRTRAIIGNISIQDFQAYVDKLNIMPDFKKAYKEFAENYKQMQQ</sequence>
<dbReference type="AlphaFoldDB" id="A0A4R5KI72"/>
<evidence type="ECO:0000313" key="3">
    <source>
        <dbReference type="EMBL" id="TDF95209.1"/>
    </source>
</evidence>